<reference evidence="7 8" key="1">
    <citation type="submission" date="2023-05" db="EMBL/GenBank/DDBJ databases">
        <title>Microbacterium dauci sp.nov., Isolated from Carrot Rhizosphere Soil.</title>
        <authorList>
            <person name="Xiao Z."/>
            <person name="Zheng J."/>
        </authorList>
    </citation>
    <scope>NUCLEOTIDE SEQUENCE [LARGE SCALE GENOMIC DNA]</scope>
    <source>
        <strain evidence="7 8">LX3-4</strain>
    </source>
</reference>
<organism evidence="7 8">
    <name type="scientific">Microbacterium dauci</name>
    <dbReference type="NCBI Taxonomy" id="3048008"/>
    <lineage>
        <taxon>Bacteria</taxon>
        <taxon>Bacillati</taxon>
        <taxon>Actinomycetota</taxon>
        <taxon>Actinomycetes</taxon>
        <taxon>Micrococcales</taxon>
        <taxon>Microbacteriaceae</taxon>
        <taxon>Microbacterium</taxon>
    </lineage>
</organism>
<evidence type="ECO:0000256" key="1">
    <source>
        <dbReference type="ARBA" id="ARBA00004141"/>
    </source>
</evidence>
<feature type="transmembrane region" description="Helical" evidence="5">
    <location>
        <begin position="151"/>
        <end position="168"/>
    </location>
</feature>
<evidence type="ECO:0000256" key="5">
    <source>
        <dbReference type="SAM" id="Phobius"/>
    </source>
</evidence>
<keyword evidence="3 5" id="KW-1133">Transmembrane helix</keyword>
<sequence length="367" mass="39179">MTAPPPPTTPIPTGWSAKRYRRDGLRRLRASAVAIVQIVVAATGAFAIAHYGFGHAAPLIAATVTVSSLGLVRDARPWRVLETVIGMVLGVFVAEAVVFFAGGGWWQLAITLAASLTIARFVSPQASFAIAAAIQSIIVVIVPAQAPFLRLLDAIVGGAMALLVTALIPRSPLRTAITDGRRLFAAFDAAAGTLVQGLRGGSRTRAERGLEKARELQARVDDWRTSVESGRAIARISPFLRRQRHELERHERIRAAMDLAVRNLRVVARRSAYLCDDGKPREVPAEIVVELARGADLLASSLTDISYEPVARETLRAVAARLDPIALVPDGSLGDQTLVSALRPLATDLLTATGLTPAEARAVLPRS</sequence>
<protein>
    <submittedName>
        <fullName evidence="7">FUSC family protein</fullName>
    </submittedName>
</protein>
<feature type="transmembrane region" description="Helical" evidence="5">
    <location>
        <begin position="84"/>
        <end position="106"/>
    </location>
</feature>
<gene>
    <name evidence="7" type="ORF">QNI14_10950</name>
</gene>
<keyword evidence="2 5" id="KW-0812">Transmembrane</keyword>
<evidence type="ECO:0000313" key="7">
    <source>
        <dbReference type="EMBL" id="MDJ1114966.1"/>
    </source>
</evidence>
<evidence type="ECO:0000313" key="8">
    <source>
        <dbReference type="Proteomes" id="UP001321481"/>
    </source>
</evidence>
<dbReference type="EMBL" id="JASJND010000006">
    <property type="protein sequence ID" value="MDJ1114966.1"/>
    <property type="molecule type" value="Genomic_DNA"/>
</dbReference>
<evidence type="ECO:0000256" key="4">
    <source>
        <dbReference type="ARBA" id="ARBA00023136"/>
    </source>
</evidence>
<dbReference type="Proteomes" id="UP001321481">
    <property type="component" value="Unassembled WGS sequence"/>
</dbReference>
<keyword evidence="4 5" id="KW-0472">Membrane</keyword>
<evidence type="ECO:0000256" key="2">
    <source>
        <dbReference type="ARBA" id="ARBA00022692"/>
    </source>
</evidence>
<feature type="transmembrane region" description="Helical" evidence="5">
    <location>
        <begin position="126"/>
        <end position="144"/>
    </location>
</feature>
<accession>A0ABT6ZFN0</accession>
<dbReference type="InterPro" id="IPR049453">
    <property type="entry name" value="Memb_transporter_dom"/>
</dbReference>
<name>A0ABT6ZFN0_9MICO</name>
<dbReference type="RefSeq" id="WP_283716617.1">
    <property type="nucleotide sequence ID" value="NZ_JASJND010000006.1"/>
</dbReference>
<comment type="caution">
    <text evidence="7">The sequence shown here is derived from an EMBL/GenBank/DDBJ whole genome shotgun (WGS) entry which is preliminary data.</text>
</comment>
<dbReference type="Pfam" id="PF13515">
    <property type="entry name" value="FUSC_2"/>
    <property type="match status" value="1"/>
</dbReference>
<feature type="domain" description="Integral membrane bound transporter" evidence="6">
    <location>
        <begin position="46"/>
        <end position="164"/>
    </location>
</feature>
<evidence type="ECO:0000259" key="6">
    <source>
        <dbReference type="Pfam" id="PF13515"/>
    </source>
</evidence>
<keyword evidence="8" id="KW-1185">Reference proteome</keyword>
<feature type="transmembrane region" description="Helical" evidence="5">
    <location>
        <begin position="55"/>
        <end position="72"/>
    </location>
</feature>
<comment type="subcellular location">
    <subcellularLocation>
        <location evidence="1">Membrane</location>
        <topology evidence="1">Multi-pass membrane protein</topology>
    </subcellularLocation>
</comment>
<evidence type="ECO:0000256" key="3">
    <source>
        <dbReference type="ARBA" id="ARBA00022989"/>
    </source>
</evidence>
<feature type="transmembrane region" description="Helical" evidence="5">
    <location>
        <begin position="28"/>
        <end position="49"/>
    </location>
</feature>
<proteinExistence type="predicted"/>